<evidence type="ECO:0000256" key="4">
    <source>
        <dbReference type="ARBA" id="ARBA00023125"/>
    </source>
</evidence>
<evidence type="ECO:0000313" key="12">
    <source>
        <dbReference type="Proteomes" id="UP000283530"/>
    </source>
</evidence>
<dbReference type="Proteomes" id="UP000283530">
    <property type="component" value="Unassembled WGS sequence"/>
</dbReference>
<dbReference type="InterPro" id="IPR001356">
    <property type="entry name" value="HD"/>
</dbReference>
<feature type="region of interest" description="Disordered" evidence="9">
    <location>
        <begin position="592"/>
        <end position="616"/>
    </location>
</feature>
<evidence type="ECO:0000256" key="6">
    <source>
        <dbReference type="ARBA" id="ARBA00023163"/>
    </source>
</evidence>
<dbReference type="GO" id="GO:0003677">
    <property type="term" value="F:DNA binding"/>
    <property type="evidence" value="ECO:0007669"/>
    <property type="project" value="UniProtKB-UniRule"/>
</dbReference>
<evidence type="ECO:0000256" key="1">
    <source>
        <dbReference type="ARBA" id="ARBA00004123"/>
    </source>
</evidence>
<keyword evidence="4 8" id="KW-0238">DNA-binding</keyword>
<protein>
    <submittedName>
        <fullName evidence="11">Homeobox domain-containing protein</fullName>
    </submittedName>
</protein>
<keyword evidence="6" id="KW-0804">Transcription</keyword>
<proteinExistence type="inferred from homology"/>
<feature type="compositionally biased region" description="Basic and acidic residues" evidence="9">
    <location>
        <begin position="592"/>
        <end position="604"/>
    </location>
</feature>
<evidence type="ECO:0000259" key="10">
    <source>
        <dbReference type="PROSITE" id="PS50071"/>
    </source>
</evidence>
<dbReference type="InterPro" id="IPR006563">
    <property type="entry name" value="POX_dom"/>
</dbReference>
<dbReference type="OrthoDB" id="10056939at2759"/>
<dbReference type="CDD" id="cd00086">
    <property type="entry name" value="homeodomain"/>
    <property type="match status" value="1"/>
</dbReference>
<evidence type="ECO:0000256" key="2">
    <source>
        <dbReference type="ARBA" id="ARBA00006454"/>
    </source>
</evidence>
<evidence type="ECO:0000256" key="8">
    <source>
        <dbReference type="PROSITE-ProRule" id="PRU00108"/>
    </source>
</evidence>
<dbReference type="SMART" id="SM00574">
    <property type="entry name" value="POX"/>
    <property type="match status" value="1"/>
</dbReference>
<evidence type="ECO:0000256" key="5">
    <source>
        <dbReference type="ARBA" id="ARBA00023155"/>
    </source>
</evidence>
<sequence length="616" mass="68816">MENDIFNASLPIANQNSMVIDSMSSQIFPGSFVPPDELDHNSQRPLIAGYSLFSTLQADTMHNLHITNHGGMGNGETLVSDNIQFSKHTIKNTAVSSSVANTNLQENFMGASLPASSIANLLVASTSLQENLIGVPISAASRLQFEDMRSLMSNDSCNISNQSLSTTGNCVYDGSQGGMGFLASKKDSDLNYEEILGRRASFGKTPLNAVCPSYHVTGNSLSTWISDKSNTPNEPYGYCMPNNELSLSLATCAPSLVDMPTIPDQCSEIRCSGVTQATSKENRYADTRELQNCLTLPPYSFQTVGLESEQTSTKELSLDFGSFKQAQFLRVLLESKYLHAAQKILAEFASYSLENQESLYNSPDGIQNDANASFSSSCSGERGILMMSSGEFPFSDGEIKPQDHKKKMLQIPELDKKKPELLAMLQVVDNRYEECLNQVQAVTSSFHVATESNPRLHARFAVQTLSVLYKKLRERITSQILLAGERCGSECMQEKEELFESSFQKQWALQQLRRNDLHPWRPQRGLPEKSVSVLRAWMFQNFLHPYPKDAEKHVLAMQSGLTRNQVSNWFINARVRLWKPMIEEMYSEMNKKGRQEGATTDRRNHGINSHQNIWRS</sequence>
<dbReference type="SMART" id="SM00389">
    <property type="entry name" value="HOX"/>
    <property type="match status" value="1"/>
</dbReference>
<dbReference type="EMBL" id="QPKB01000001">
    <property type="protein sequence ID" value="RWR73585.1"/>
    <property type="molecule type" value="Genomic_DNA"/>
</dbReference>
<dbReference type="Pfam" id="PF05920">
    <property type="entry name" value="Homeobox_KN"/>
    <property type="match status" value="1"/>
</dbReference>
<dbReference type="InterPro" id="IPR009057">
    <property type="entry name" value="Homeodomain-like_sf"/>
</dbReference>
<dbReference type="STRING" id="337451.A0A443N4Z7"/>
<keyword evidence="5 8" id="KW-0371">Homeobox</keyword>
<dbReference type="SUPFAM" id="SSF46689">
    <property type="entry name" value="Homeodomain-like"/>
    <property type="match status" value="1"/>
</dbReference>
<keyword evidence="7 8" id="KW-0539">Nucleus</keyword>
<gene>
    <name evidence="11" type="ORF">CKAN_00187900</name>
</gene>
<accession>A0A443N4Z7</accession>
<name>A0A443N4Z7_9MAGN</name>
<dbReference type="Pfam" id="PF07526">
    <property type="entry name" value="POX"/>
    <property type="match status" value="1"/>
</dbReference>
<dbReference type="Gene3D" id="1.10.10.60">
    <property type="entry name" value="Homeodomain-like"/>
    <property type="match status" value="1"/>
</dbReference>
<reference evidence="11 12" key="1">
    <citation type="journal article" date="2019" name="Nat. Plants">
        <title>Stout camphor tree genome fills gaps in understanding of flowering plant genome evolution.</title>
        <authorList>
            <person name="Chaw S.M."/>
            <person name="Liu Y.C."/>
            <person name="Wu Y.W."/>
            <person name="Wang H.Y."/>
            <person name="Lin C.I."/>
            <person name="Wu C.S."/>
            <person name="Ke H.M."/>
            <person name="Chang L.Y."/>
            <person name="Hsu C.Y."/>
            <person name="Yang H.T."/>
            <person name="Sudianto E."/>
            <person name="Hsu M.H."/>
            <person name="Wu K.P."/>
            <person name="Wang L.N."/>
            <person name="Leebens-Mack J.H."/>
            <person name="Tsai I.J."/>
        </authorList>
    </citation>
    <scope>NUCLEOTIDE SEQUENCE [LARGE SCALE GENOMIC DNA]</scope>
    <source>
        <strain evidence="12">cv. Chaw 1501</strain>
        <tissue evidence="11">Young leaves</tissue>
    </source>
</reference>
<feature type="DNA-binding region" description="Homeobox" evidence="8">
    <location>
        <begin position="519"/>
        <end position="581"/>
    </location>
</feature>
<dbReference type="PANTHER" id="PTHR11850">
    <property type="entry name" value="HOMEOBOX PROTEIN TRANSCRIPTION FACTORS"/>
    <property type="match status" value="1"/>
</dbReference>
<dbReference type="GO" id="GO:0005634">
    <property type="term" value="C:nucleus"/>
    <property type="evidence" value="ECO:0007669"/>
    <property type="project" value="UniProtKB-SubCell"/>
</dbReference>
<feature type="domain" description="Homeobox" evidence="10">
    <location>
        <begin position="517"/>
        <end position="580"/>
    </location>
</feature>
<comment type="similarity">
    <text evidence="2">Belongs to the TALE/BELL homeobox family.</text>
</comment>
<comment type="subcellular location">
    <subcellularLocation>
        <location evidence="1 8">Nucleus</location>
    </subcellularLocation>
</comment>
<keyword evidence="3" id="KW-0805">Transcription regulation</keyword>
<evidence type="ECO:0000313" key="11">
    <source>
        <dbReference type="EMBL" id="RWR73585.1"/>
    </source>
</evidence>
<comment type="caution">
    <text evidence="11">The sequence shown here is derived from an EMBL/GenBank/DDBJ whole genome shotgun (WGS) entry which is preliminary data.</text>
</comment>
<dbReference type="InterPro" id="IPR008422">
    <property type="entry name" value="KN_HD"/>
</dbReference>
<dbReference type="GO" id="GO:0006355">
    <property type="term" value="P:regulation of DNA-templated transcription"/>
    <property type="evidence" value="ECO:0007669"/>
    <property type="project" value="InterPro"/>
</dbReference>
<dbReference type="PROSITE" id="PS50071">
    <property type="entry name" value="HOMEOBOX_2"/>
    <property type="match status" value="1"/>
</dbReference>
<evidence type="ECO:0000256" key="7">
    <source>
        <dbReference type="ARBA" id="ARBA00023242"/>
    </source>
</evidence>
<dbReference type="AlphaFoldDB" id="A0A443N4Z7"/>
<organism evidence="11 12">
    <name type="scientific">Cinnamomum micranthum f. kanehirae</name>
    <dbReference type="NCBI Taxonomy" id="337451"/>
    <lineage>
        <taxon>Eukaryota</taxon>
        <taxon>Viridiplantae</taxon>
        <taxon>Streptophyta</taxon>
        <taxon>Embryophyta</taxon>
        <taxon>Tracheophyta</taxon>
        <taxon>Spermatophyta</taxon>
        <taxon>Magnoliopsida</taxon>
        <taxon>Magnoliidae</taxon>
        <taxon>Laurales</taxon>
        <taxon>Lauraceae</taxon>
        <taxon>Cinnamomum</taxon>
    </lineage>
</organism>
<feature type="compositionally biased region" description="Polar residues" evidence="9">
    <location>
        <begin position="606"/>
        <end position="616"/>
    </location>
</feature>
<dbReference type="InterPro" id="IPR050224">
    <property type="entry name" value="TALE_homeobox"/>
</dbReference>
<evidence type="ECO:0000256" key="3">
    <source>
        <dbReference type="ARBA" id="ARBA00023015"/>
    </source>
</evidence>
<evidence type="ECO:0000256" key="9">
    <source>
        <dbReference type="SAM" id="MobiDB-lite"/>
    </source>
</evidence>
<keyword evidence="12" id="KW-1185">Reference proteome</keyword>